<proteinExistence type="predicted"/>
<dbReference type="Proteomes" id="UP000230002">
    <property type="component" value="Unassembled WGS sequence"/>
</dbReference>
<reference evidence="1 2" key="1">
    <citation type="journal article" date="2015" name="Sci. Rep.">
        <title>Chromosome-level genome map provides insights into diverse defense mechanisms in the medicinal fungus Ganoderma sinense.</title>
        <authorList>
            <person name="Zhu Y."/>
            <person name="Xu J."/>
            <person name="Sun C."/>
            <person name="Zhou S."/>
            <person name="Xu H."/>
            <person name="Nelson D.R."/>
            <person name="Qian J."/>
            <person name="Song J."/>
            <person name="Luo H."/>
            <person name="Xiang L."/>
            <person name="Li Y."/>
            <person name="Xu Z."/>
            <person name="Ji A."/>
            <person name="Wang L."/>
            <person name="Lu S."/>
            <person name="Hayward A."/>
            <person name="Sun W."/>
            <person name="Li X."/>
            <person name="Schwartz D.C."/>
            <person name="Wang Y."/>
            <person name="Chen S."/>
        </authorList>
    </citation>
    <scope>NUCLEOTIDE SEQUENCE [LARGE SCALE GENOMIC DNA]</scope>
    <source>
        <strain evidence="1 2">ZZ0214-1</strain>
    </source>
</reference>
<organism evidence="1 2">
    <name type="scientific">Ganoderma sinense ZZ0214-1</name>
    <dbReference type="NCBI Taxonomy" id="1077348"/>
    <lineage>
        <taxon>Eukaryota</taxon>
        <taxon>Fungi</taxon>
        <taxon>Dikarya</taxon>
        <taxon>Basidiomycota</taxon>
        <taxon>Agaricomycotina</taxon>
        <taxon>Agaricomycetes</taxon>
        <taxon>Polyporales</taxon>
        <taxon>Polyporaceae</taxon>
        <taxon>Ganoderma</taxon>
    </lineage>
</organism>
<comment type="caution">
    <text evidence="1">The sequence shown here is derived from an EMBL/GenBank/DDBJ whole genome shotgun (WGS) entry which is preliminary data.</text>
</comment>
<evidence type="ECO:0000313" key="1">
    <source>
        <dbReference type="EMBL" id="PIL26802.1"/>
    </source>
</evidence>
<dbReference type="AlphaFoldDB" id="A0A2G8RZ60"/>
<evidence type="ECO:0008006" key="3">
    <source>
        <dbReference type="Google" id="ProtNLM"/>
    </source>
</evidence>
<dbReference type="STRING" id="1077348.A0A2G8RZ60"/>
<accession>A0A2G8RZ60</accession>
<gene>
    <name evidence="1" type="ORF">GSI_11138</name>
</gene>
<name>A0A2G8RZ60_9APHY</name>
<protein>
    <recommendedName>
        <fullName evidence="3">F-box domain-containing protein</fullName>
    </recommendedName>
</protein>
<keyword evidence="2" id="KW-1185">Reference proteome</keyword>
<evidence type="ECO:0000313" key="2">
    <source>
        <dbReference type="Proteomes" id="UP000230002"/>
    </source>
</evidence>
<sequence>MGVNRKLKNQRCCGRVCPCAFTGLVLTTSTPPSILALNDDVLRQVAEHLLGKDALSFSLTSKHVYDLAIHGVSALIECKDRDKLRLWAMHRTLFYDNPERAKHIQKLIVRGSVFPPEELYGSDDEQWDEREVLESPVAPLIVDLLRIACNIRCLTIESFDTLCASDPGVVAAMTALRRLSKLELFNVQPD</sequence>
<dbReference type="OrthoDB" id="2753986at2759"/>
<dbReference type="EMBL" id="AYKW01000037">
    <property type="protein sequence ID" value="PIL26802.1"/>
    <property type="molecule type" value="Genomic_DNA"/>
</dbReference>